<name>A0ACC1IB08_9FUNG</name>
<gene>
    <name evidence="1" type="ORF">LPJ66_008215</name>
</gene>
<feature type="non-terminal residue" evidence="1">
    <location>
        <position position="1"/>
    </location>
</feature>
<accession>A0ACC1IB08</accession>
<organism evidence="1 2">
    <name type="scientific">Kickxella alabastrina</name>
    <dbReference type="NCBI Taxonomy" id="61397"/>
    <lineage>
        <taxon>Eukaryota</taxon>
        <taxon>Fungi</taxon>
        <taxon>Fungi incertae sedis</taxon>
        <taxon>Zoopagomycota</taxon>
        <taxon>Kickxellomycotina</taxon>
        <taxon>Kickxellomycetes</taxon>
        <taxon>Kickxellales</taxon>
        <taxon>Kickxellaceae</taxon>
        <taxon>Kickxella</taxon>
    </lineage>
</organism>
<evidence type="ECO:0000313" key="1">
    <source>
        <dbReference type="EMBL" id="KAJ1889097.1"/>
    </source>
</evidence>
<sequence length="596" mass="67026">TSRRERHPRAASPIGTERSAAAQEATLKASEPSSERRPSRGRSPGWTGSRRGGGSDNDDNGGGDQAQSARRTARSRSRSRSREYSRRAGGYTDLRYRAGGDEPEYHGSTSYRPGRYAEPLRPRYDRRYEREPRYRRRAEERMDDQPGRRDVDKERAIEELRLRVRGAPNGARERSRSAARPTGSAPAPAPALAPTPASASAPAPATVVVVAESVGDTTTTNVDMDDIEEGEHIEGMEKPAAPEVPPRRSARERTRSCSRSRSYRAASTATHDPEPRRATYRDHRNDYADRRDHRDDYTDRRDYRDEYADRRAREPYSRSTAYASRYSEGRYAARSPEPPRDVYRSDRRHYAGRSDRYHGDRARSPTPRRRSRSRSRSRSRAAVVQPRDEEERRRHYAHSPRHASRSPRTGLDVADSANPPPPPPPPLQLPESPYRSAGYSSRGYRRLSRTPKSGSRYDTGHASRTLSPDAGHVGSAQQQPLQQQPPPPPIQQQQQQMHLPELELPLFAHGTDLFISRMPEAAEWLAMRSQVREQSKRILEASAAARRSAFDLVHAGWAVLKAESQAQVACLQLERAEIGLGSATRSLMDTVELGGI</sequence>
<comment type="caution">
    <text evidence="1">The sequence shown here is derived from an EMBL/GenBank/DDBJ whole genome shotgun (WGS) entry which is preliminary data.</text>
</comment>
<protein>
    <submittedName>
        <fullName evidence="1">Uncharacterized protein</fullName>
    </submittedName>
</protein>
<proteinExistence type="predicted"/>
<reference evidence="1" key="1">
    <citation type="submission" date="2022-07" db="EMBL/GenBank/DDBJ databases">
        <title>Phylogenomic reconstructions and comparative analyses of Kickxellomycotina fungi.</title>
        <authorList>
            <person name="Reynolds N.K."/>
            <person name="Stajich J.E."/>
            <person name="Barry K."/>
            <person name="Grigoriev I.V."/>
            <person name="Crous P."/>
            <person name="Smith M.E."/>
        </authorList>
    </citation>
    <scope>NUCLEOTIDE SEQUENCE</scope>
    <source>
        <strain evidence="1">Benny 63K</strain>
    </source>
</reference>
<keyword evidence="2" id="KW-1185">Reference proteome</keyword>
<dbReference type="Proteomes" id="UP001150581">
    <property type="component" value="Unassembled WGS sequence"/>
</dbReference>
<evidence type="ECO:0000313" key="2">
    <source>
        <dbReference type="Proteomes" id="UP001150581"/>
    </source>
</evidence>
<dbReference type="EMBL" id="JANBPG010001610">
    <property type="protein sequence ID" value="KAJ1889097.1"/>
    <property type="molecule type" value="Genomic_DNA"/>
</dbReference>